<dbReference type="PaxDb" id="3827-XP_004499415.1"/>
<dbReference type="InterPro" id="IPR002711">
    <property type="entry name" value="HNH"/>
</dbReference>
<dbReference type="PANTHER" id="PTHR45766:SF5">
    <property type="entry name" value="SNF2 DOMAIN-CONTAINING PROTEIN _ HELICASE DOMAIN-CONTAINING PROTEIN _ HNH ENDONUCLEASE DOMAIN-CONTAINING PROTEIN"/>
    <property type="match status" value="1"/>
</dbReference>
<organism evidence="3 4">
    <name type="scientific">Cicer arietinum</name>
    <name type="common">Chickpea</name>
    <name type="synonym">Garbanzo</name>
    <dbReference type="NCBI Taxonomy" id="3827"/>
    <lineage>
        <taxon>Eukaryota</taxon>
        <taxon>Viridiplantae</taxon>
        <taxon>Streptophyta</taxon>
        <taxon>Embryophyta</taxon>
        <taxon>Tracheophyta</taxon>
        <taxon>Spermatophyta</taxon>
        <taxon>Magnoliopsida</taxon>
        <taxon>eudicotyledons</taxon>
        <taxon>Gunneridae</taxon>
        <taxon>Pentapetalae</taxon>
        <taxon>rosids</taxon>
        <taxon>fabids</taxon>
        <taxon>Fabales</taxon>
        <taxon>Fabaceae</taxon>
        <taxon>Papilionoideae</taxon>
        <taxon>50 kb inversion clade</taxon>
        <taxon>NPAAA clade</taxon>
        <taxon>Hologalegina</taxon>
        <taxon>IRL clade</taxon>
        <taxon>Cicereae</taxon>
        <taxon>Cicer</taxon>
    </lineage>
</organism>
<dbReference type="eggNOG" id="KOG1000">
    <property type="taxonomic scope" value="Eukaryota"/>
</dbReference>
<dbReference type="GO" id="GO:0043596">
    <property type="term" value="C:nuclear replication fork"/>
    <property type="evidence" value="ECO:0007669"/>
    <property type="project" value="TreeGrafter"/>
</dbReference>
<dbReference type="Proteomes" id="UP000087171">
    <property type="component" value="Chromosome Ca5"/>
</dbReference>
<reference evidence="4" key="2">
    <citation type="submission" date="2025-08" db="UniProtKB">
        <authorList>
            <consortium name="RefSeq"/>
        </authorList>
    </citation>
    <scope>IDENTIFICATION</scope>
    <source>
        <tissue evidence="4">Etiolated seedlings</tissue>
    </source>
</reference>
<dbReference type="RefSeq" id="XP_004499415.1">
    <property type="nucleotide sequence ID" value="XM_004499358.2"/>
</dbReference>
<sequence length="198" mass="22565">MGNNAKTPEYFEDLFCNLDCYQEYRMRTSSRFLRQELFQIEQGVCTNCQLDCHKLVVHIRPLSLERRQGYIEKVAPKIAKRKKMLEKLVNDPSEGNAWHADHIVPVYKGGGECNLENMRTLCVACHHDVTAVQCVERRIIRANARKQLKVLMNAMKNSIEDHRLQGGQESLLDDEVLVKVPGSSYSLANIQESGDAAC</sequence>
<gene>
    <name evidence="4" type="primary">LOC101488757</name>
</gene>
<keyword evidence="3" id="KW-1185">Reference proteome</keyword>
<dbReference type="PANTHER" id="PTHR45766">
    <property type="entry name" value="DNA ANNEALING HELICASE AND ENDONUCLEASE ZRANB3 FAMILY MEMBER"/>
    <property type="match status" value="1"/>
</dbReference>
<evidence type="ECO:0000313" key="3">
    <source>
        <dbReference type="Proteomes" id="UP000087171"/>
    </source>
</evidence>
<dbReference type="GO" id="GO:0016787">
    <property type="term" value="F:hydrolase activity"/>
    <property type="evidence" value="ECO:0007669"/>
    <property type="project" value="UniProtKB-KW"/>
</dbReference>
<dbReference type="CDD" id="cd00085">
    <property type="entry name" value="HNHc"/>
    <property type="match status" value="1"/>
</dbReference>
<accession>A0A1S2Y521</accession>
<proteinExistence type="predicted"/>
<dbReference type="STRING" id="3827.A0A1S2Y521"/>
<dbReference type="Gene3D" id="1.10.30.50">
    <property type="match status" value="1"/>
</dbReference>
<reference evidence="3" key="1">
    <citation type="journal article" date="2013" name="Nat. Biotechnol.">
        <title>Draft genome sequence of chickpea (Cicer arietinum) provides a resource for trait improvement.</title>
        <authorList>
            <person name="Varshney R.K."/>
            <person name="Song C."/>
            <person name="Saxena R.K."/>
            <person name="Azam S."/>
            <person name="Yu S."/>
            <person name="Sharpe A.G."/>
            <person name="Cannon S."/>
            <person name="Baek J."/>
            <person name="Rosen B.D."/>
            <person name="Tar'an B."/>
            <person name="Millan T."/>
            <person name="Zhang X."/>
            <person name="Ramsay L.D."/>
            <person name="Iwata A."/>
            <person name="Wang Y."/>
            <person name="Nelson W."/>
            <person name="Farmer A.D."/>
            <person name="Gaur P.M."/>
            <person name="Soderlund C."/>
            <person name="Penmetsa R.V."/>
            <person name="Xu C."/>
            <person name="Bharti A.K."/>
            <person name="He W."/>
            <person name="Winter P."/>
            <person name="Zhao S."/>
            <person name="Hane J.K."/>
            <person name="Carrasquilla-Garcia N."/>
            <person name="Condie J.A."/>
            <person name="Upadhyaya H.D."/>
            <person name="Luo M.C."/>
            <person name="Thudi M."/>
            <person name="Gowda C.L."/>
            <person name="Singh N.P."/>
            <person name="Lichtenzveig J."/>
            <person name="Gali K.K."/>
            <person name="Rubio J."/>
            <person name="Nadarajan N."/>
            <person name="Dolezel J."/>
            <person name="Bansal K.C."/>
            <person name="Xu X."/>
            <person name="Edwards D."/>
            <person name="Zhang G."/>
            <person name="Kahl G."/>
            <person name="Gil J."/>
            <person name="Singh K.B."/>
            <person name="Datta S.K."/>
            <person name="Jackson S.A."/>
            <person name="Wang J."/>
            <person name="Cook D.R."/>
        </authorList>
    </citation>
    <scope>NUCLEOTIDE SEQUENCE [LARGE SCALE GENOMIC DNA]</scope>
    <source>
        <strain evidence="3">cv. CDC Frontier</strain>
    </source>
</reference>
<dbReference type="GO" id="GO:0008270">
    <property type="term" value="F:zinc ion binding"/>
    <property type="evidence" value="ECO:0007669"/>
    <property type="project" value="InterPro"/>
</dbReference>
<dbReference type="GO" id="GO:0004520">
    <property type="term" value="F:DNA endonuclease activity"/>
    <property type="evidence" value="ECO:0007669"/>
    <property type="project" value="TreeGrafter"/>
</dbReference>
<dbReference type="InterPro" id="IPR003615">
    <property type="entry name" value="HNH_nuc"/>
</dbReference>
<dbReference type="OrthoDB" id="2801544at2759"/>
<dbReference type="Pfam" id="PF01844">
    <property type="entry name" value="HNH"/>
    <property type="match status" value="1"/>
</dbReference>
<evidence type="ECO:0000259" key="2">
    <source>
        <dbReference type="Pfam" id="PF01844"/>
    </source>
</evidence>
<protein>
    <submittedName>
        <fullName evidence="4">DNA annealing helicase and endonuclease ZRANB3-like</fullName>
    </submittedName>
</protein>
<name>A0A1S2Y521_CICAR</name>
<dbReference type="GO" id="GO:0031297">
    <property type="term" value="P:replication fork processing"/>
    <property type="evidence" value="ECO:0007669"/>
    <property type="project" value="TreeGrafter"/>
</dbReference>
<feature type="domain" description="HNH" evidence="2">
    <location>
        <begin position="96"/>
        <end position="128"/>
    </location>
</feature>
<evidence type="ECO:0000313" key="4">
    <source>
        <dbReference type="RefSeq" id="XP_004499415.1"/>
    </source>
</evidence>
<dbReference type="GO" id="GO:0006281">
    <property type="term" value="P:DNA repair"/>
    <property type="evidence" value="ECO:0007669"/>
    <property type="project" value="TreeGrafter"/>
</dbReference>
<keyword evidence="1" id="KW-0378">Hydrolase</keyword>
<evidence type="ECO:0000256" key="1">
    <source>
        <dbReference type="ARBA" id="ARBA00022801"/>
    </source>
</evidence>
<dbReference type="AlphaFoldDB" id="A0A1S2Y521"/>
<dbReference type="GO" id="GO:0003676">
    <property type="term" value="F:nucleic acid binding"/>
    <property type="evidence" value="ECO:0007669"/>
    <property type="project" value="InterPro"/>
</dbReference>